<comment type="catalytic activity">
    <reaction evidence="20 23">
        <text>nitric oxide + Fe(III)-[cytochrome c] + H2O = Fe(II)-[cytochrome c] + nitrite + 2 H(+)</text>
        <dbReference type="Rhea" id="RHEA:15233"/>
        <dbReference type="Rhea" id="RHEA-COMP:10350"/>
        <dbReference type="Rhea" id="RHEA-COMP:14399"/>
        <dbReference type="ChEBI" id="CHEBI:15377"/>
        <dbReference type="ChEBI" id="CHEBI:15378"/>
        <dbReference type="ChEBI" id="CHEBI:16301"/>
        <dbReference type="ChEBI" id="CHEBI:16480"/>
        <dbReference type="ChEBI" id="CHEBI:29033"/>
        <dbReference type="ChEBI" id="CHEBI:29034"/>
        <dbReference type="EC" id="1.7.2.1"/>
    </reaction>
</comment>
<evidence type="ECO:0000256" key="4">
    <source>
        <dbReference type="ARBA" id="ARBA00010609"/>
    </source>
</evidence>
<proteinExistence type="inferred from homology"/>
<keyword evidence="18 21" id="KW-0186">Copper</keyword>
<evidence type="ECO:0000313" key="25">
    <source>
        <dbReference type="EMBL" id="VEV99118.1"/>
    </source>
</evidence>
<comment type="cofactor">
    <cofactor evidence="23">
        <name>Cu(+)</name>
        <dbReference type="ChEBI" id="CHEBI:49552"/>
    </cofactor>
    <text evidence="23">Binds 1 Cu(+) ion.</text>
</comment>
<protein>
    <recommendedName>
        <fullName evidence="7 23">Copper-containing nitrite reductase</fullName>
        <ecNumber evidence="6 23">1.7.2.1</ecNumber>
    </recommendedName>
</protein>
<evidence type="ECO:0000256" key="23">
    <source>
        <dbReference type="RuleBase" id="RU365025"/>
    </source>
</evidence>
<comment type="cofactor">
    <cofactor evidence="23">
        <name>Cu(2+)</name>
        <dbReference type="ChEBI" id="CHEBI:29036"/>
    </cofactor>
    <text evidence="23">Binds 1 Cu(+) ion.</text>
</comment>
<evidence type="ECO:0000256" key="5">
    <source>
        <dbReference type="ARBA" id="ARBA00011233"/>
    </source>
</evidence>
<name>A0A653EAK1_9PSED</name>
<keyword evidence="9 22" id="KW-0349">Heme</keyword>
<dbReference type="AlphaFoldDB" id="A0A653EAK1"/>
<dbReference type="InterPro" id="IPR008972">
    <property type="entry name" value="Cupredoxin"/>
</dbReference>
<dbReference type="PRINTS" id="PR00695">
    <property type="entry name" value="CUNO2RDTASE"/>
</dbReference>
<dbReference type="UniPathway" id="UPA00652">
    <property type="reaction ID" value="UER00707"/>
</dbReference>
<evidence type="ECO:0000256" key="11">
    <source>
        <dbReference type="ARBA" id="ARBA00022723"/>
    </source>
</evidence>
<comment type="subcellular location">
    <subcellularLocation>
        <location evidence="2">Periplasm</location>
    </subcellularLocation>
</comment>
<comment type="cofactor">
    <cofactor evidence="1">
        <name>FAD</name>
        <dbReference type="ChEBI" id="CHEBI:57692"/>
    </cofactor>
</comment>
<evidence type="ECO:0000256" key="17">
    <source>
        <dbReference type="ARBA" id="ARBA00023004"/>
    </source>
</evidence>
<dbReference type="EC" id="1.7.2.1" evidence="6 23"/>
<dbReference type="GO" id="GO:0042128">
    <property type="term" value="P:nitrate assimilation"/>
    <property type="evidence" value="ECO:0007669"/>
    <property type="project" value="UniProtKB-KW"/>
</dbReference>
<dbReference type="InterPro" id="IPR001287">
    <property type="entry name" value="NO2-reductase_Cu"/>
</dbReference>
<feature type="binding site" description="type 1 copper site" evidence="21">
    <location>
        <position position="300"/>
    </location>
    <ligand>
        <name>Cu cation</name>
        <dbReference type="ChEBI" id="CHEBI:23378"/>
        <label>1</label>
    </ligand>
</feature>
<dbReference type="Pfam" id="PF07732">
    <property type="entry name" value="Cu-oxidase_3"/>
    <property type="match status" value="1"/>
</dbReference>
<dbReference type="InterPro" id="IPR036909">
    <property type="entry name" value="Cyt_c-like_dom_sf"/>
</dbReference>
<keyword evidence="23" id="KW-0732">Signal</keyword>
<evidence type="ECO:0000256" key="3">
    <source>
        <dbReference type="ARBA" id="ARBA00005127"/>
    </source>
</evidence>
<keyword evidence="11 21" id="KW-0479">Metal-binding</keyword>
<evidence type="ECO:0000256" key="13">
    <source>
        <dbReference type="ARBA" id="ARBA00022764"/>
    </source>
</evidence>
<accession>A0A653EAK1</accession>
<dbReference type="RefSeq" id="WP_172970688.1">
    <property type="nucleotide sequence ID" value="NZ_LR215729.2"/>
</dbReference>
<keyword evidence="19" id="KW-0534">Nitrate assimilation</keyword>
<feature type="signal peptide" evidence="23">
    <location>
        <begin position="1"/>
        <end position="29"/>
    </location>
</feature>
<dbReference type="GO" id="GO:0020037">
    <property type="term" value="F:heme binding"/>
    <property type="evidence" value="ECO:0007669"/>
    <property type="project" value="InterPro"/>
</dbReference>
<dbReference type="GO" id="GO:0019333">
    <property type="term" value="P:denitrification pathway"/>
    <property type="evidence" value="ECO:0007669"/>
    <property type="project" value="UniProtKB-UniPathway"/>
</dbReference>
<feature type="domain" description="Cytochrome c" evidence="24">
    <location>
        <begin position="30"/>
        <end position="140"/>
    </location>
</feature>
<dbReference type="GO" id="GO:0042597">
    <property type="term" value="C:periplasmic space"/>
    <property type="evidence" value="ECO:0007669"/>
    <property type="project" value="UniProtKB-SubCell"/>
</dbReference>
<reference evidence="25" key="1">
    <citation type="submission" date="2019-02" db="EMBL/GenBank/DDBJ databases">
        <authorList>
            <consortium name="Genoscope - CEA"/>
            <person name="William W."/>
        </authorList>
    </citation>
    <scope>NUCLEOTIDE SEQUENCE [LARGE SCALE GENOMIC DNA]</scope>
    <source>
        <strain evidence="25">YSy11</strain>
    </source>
</reference>
<evidence type="ECO:0000256" key="18">
    <source>
        <dbReference type="ARBA" id="ARBA00023008"/>
    </source>
</evidence>
<feature type="chain" id="PRO_5025076218" description="Copper-containing nitrite reductase" evidence="23">
    <location>
        <begin position="30"/>
        <end position="506"/>
    </location>
</feature>
<keyword evidence="10" id="KW-0285">Flavoprotein</keyword>
<evidence type="ECO:0000256" key="7">
    <source>
        <dbReference type="ARBA" id="ARBA00017290"/>
    </source>
</evidence>
<dbReference type="EMBL" id="LR215729">
    <property type="protein sequence ID" value="VEV99118.1"/>
    <property type="molecule type" value="Genomic_DNA"/>
</dbReference>
<dbReference type="InterPro" id="IPR011707">
    <property type="entry name" value="Cu-oxidase-like_N"/>
</dbReference>
<evidence type="ECO:0000256" key="6">
    <source>
        <dbReference type="ARBA" id="ARBA00011882"/>
    </source>
</evidence>
<dbReference type="NCBIfam" id="TIGR02376">
    <property type="entry name" value="Cu_nitrite_red"/>
    <property type="match status" value="1"/>
</dbReference>
<evidence type="ECO:0000256" key="2">
    <source>
        <dbReference type="ARBA" id="ARBA00004418"/>
    </source>
</evidence>
<evidence type="ECO:0000256" key="10">
    <source>
        <dbReference type="ARBA" id="ARBA00022630"/>
    </source>
</evidence>
<comment type="subunit">
    <text evidence="5 23">Homotrimer.</text>
</comment>
<dbReference type="InterPro" id="IPR001117">
    <property type="entry name" value="Cu-oxidase_2nd"/>
</dbReference>
<dbReference type="Gene3D" id="1.10.760.10">
    <property type="entry name" value="Cytochrome c-like domain"/>
    <property type="match status" value="1"/>
</dbReference>
<feature type="binding site" description="type 1 copper site" evidence="21">
    <location>
        <position position="315"/>
    </location>
    <ligand>
        <name>Cu cation</name>
        <dbReference type="ChEBI" id="CHEBI:23378"/>
        <label>1</label>
    </ligand>
</feature>
<dbReference type="Gene3D" id="2.60.40.420">
    <property type="entry name" value="Cupredoxins - blue copper proteins"/>
    <property type="match status" value="2"/>
</dbReference>
<evidence type="ECO:0000256" key="14">
    <source>
        <dbReference type="ARBA" id="ARBA00022827"/>
    </source>
</evidence>
<evidence type="ECO:0000256" key="1">
    <source>
        <dbReference type="ARBA" id="ARBA00001974"/>
    </source>
</evidence>
<evidence type="ECO:0000256" key="21">
    <source>
        <dbReference type="PIRSR" id="PIRSR601287-1"/>
    </source>
</evidence>
<keyword evidence="12" id="KW-0677">Repeat</keyword>
<dbReference type="Pfam" id="PF00394">
    <property type="entry name" value="Cu-oxidase"/>
    <property type="match status" value="1"/>
</dbReference>
<dbReference type="Pfam" id="PF00034">
    <property type="entry name" value="Cytochrom_C"/>
    <property type="match status" value="1"/>
</dbReference>
<evidence type="ECO:0000256" key="8">
    <source>
        <dbReference type="ARBA" id="ARBA00022448"/>
    </source>
</evidence>
<dbReference type="GO" id="GO:0050421">
    <property type="term" value="F:nitrite reductase (NO-forming) activity"/>
    <property type="evidence" value="ECO:0007669"/>
    <property type="project" value="UniProtKB-EC"/>
</dbReference>
<gene>
    <name evidence="25" type="ORF">PMYSY11_4074</name>
</gene>
<feature type="binding site" description="type 1 copper site" evidence="21">
    <location>
        <position position="259"/>
    </location>
    <ligand>
        <name>Cu cation</name>
        <dbReference type="ChEBI" id="CHEBI:23378"/>
        <label>1</label>
    </ligand>
</feature>
<feature type="binding site" description="type 1 copper site" evidence="21">
    <location>
        <position position="471"/>
    </location>
    <ligand>
        <name>Cu cation</name>
        <dbReference type="ChEBI" id="CHEBI:23378"/>
        <label>1</label>
    </ligand>
</feature>
<dbReference type="GO" id="GO:0009055">
    <property type="term" value="F:electron transfer activity"/>
    <property type="evidence" value="ECO:0007669"/>
    <property type="project" value="InterPro"/>
</dbReference>
<feature type="binding site" description="type 1 copper site" evidence="21">
    <location>
        <position position="299"/>
    </location>
    <ligand>
        <name>Cu cation</name>
        <dbReference type="ChEBI" id="CHEBI:23378"/>
        <label>1</label>
    </ligand>
</feature>
<dbReference type="InterPro" id="IPR002327">
    <property type="entry name" value="Cyt_c_1A/1B"/>
</dbReference>
<evidence type="ECO:0000256" key="15">
    <source>
        <dbReference type="ARBA" id="ARBA00022982"/>
    </source>
</evidence>
<evidence type="ECO:0000256" key="22">
    <source>
        <dbReference type="PROSITE-ProRule" id="PRU00433"/>
    </source>
</evidence>
<comment type="pathway">
    <text evidence="3">Nitrogen metabolism; nitrate reduction (denitrification); dinitrogen from nitrate: step 2/4.</text>
</comment>
<keyword evidence="16 23" id="KW-0560">Oxidoreductase</keyword>
<keyword evidence="17 22" id="KW-0408">Iron</keyword>
<keyword evidence="14" id="KW-0274">FAD</keyword>
<evidence type="ECO:0000256" key="12">
    <source>
        <dbReference type="ARBA" id="ARBA00022737"/>
    </source>
</evidence>
<organism evidence="25">
    <name type="scientific">Pseudomonas marincola</name>
    <dbReference type="NCBI Taxonomy" id="437900"/>
    <lineage>
        <taxon>Bacteria</taxon>
        <taxon>Pseudomonadati</taxon>
        <taxon>Pseudomonadota</taxon>
        <taxon>Gammaproteobacteria</taxon>
        <taxon>Pseudomonadales</taxon>
        <taxon>Pseudomonadaceae</taxon>
        <taxon>Pseudomonas</taxon>
    </lineage>
</organism>
<evidence type="ECO:0000256" key="9">
    <source>
        <dbReference type="ARBA" id="ARBA00022617"/>
    </source>
</evidence>
<comment type="similarity">
    <text evidence="4 23">Belongs to the multicopper oxidase family.</text>
</comment>
<keyword evidence="8" id="KW-0813">Transport</keyword>
<evidence type="ECO:0000256" key="19">
    <source>
        <dbReference type="ARBA" id="ARBA00023063"/>
    </source>
</evidence>
<feature type="binding site" description="type 1 copper site" evidence="21">
    <location>
        <position position="310"/>
    </location>
    <ligand>
        <name>Cu cation</name>
        <dbReference type="ChEBI" id="CHEBI:23378"/>
        <label>1</label>
    </ligand>
</feature>
<sequence length="506" mass="55192">MFYKKSNVSSRLAAVLVVAGMVCAGSSHGADVENGKRVFKECSACHQAGEGAQNAFGPVLNNIVGRKAGSYPGYSYSGDLSKAGEKGLVWTPDLLFEWLDDPSIFLKSYLGDNNAASNMPVTFPDKQRREDVIAYLATQTEADAKDDGVLMSHGETPFDAKLMPNHDARPDPVDKLQHIRQKLVAPPMLPMHSQKATGEPKVVEIELTVEEKQWVLDGDGTEIWALTYNGSIPAPAMVVHQGDYVELTLKNPSTNLLVHNIDLHAVTGALGGAAITTISPGNQVTIRFKATKSGSFLYHCAPEGSMTPYHVTHGMTGMILVLPREGLTDDKGQPLVYDKAFYIGENDFYVPRDDKGDYKQYSRPGEDLTDWIKSMRTLTPTHVVFNGRVGALTGKGAMTANVGENVLFLHMQANRDTRPHLIGGHGDYVWETGSFASPPLKDVQTWFVRGGSVGAMLYRFKQPGVYAYLNHNLIEAVEFGAAAHVVVKGKWDDDLLKKVSQGPVSE</sequence>
<dbReference type="SUPFAM" id="SSF49503">
    <property type="entry name" value="Cupredoxins"/>
    <property type="match status" value="2"/>
</dbReference>
<dbReference type="PANTHER" id="PTHR11961">
    <property type="entry name" value="CYTOCHROME C"/>
    <property type="match status" value="1"/>
</dbReference>
<evidence type="ECO:0000256" key="20">
    <source>
        <dbReference type="ARBA" id="ARBA00049340"/>
    </source>
</evidence>
<evidence type="ECO:0000256" key="16">
    <source>
        <dbReference type="ARBA" id="ARBA00023002"/>
    </source>
</evidence>
<dbReference type="GO" id="GO:0005507">
    <property type="term" value="F:copper ion binding"/>
    <property type="evidence" value="ECO:0007669"/>
    <property type="project" value="InterPro"/>
</dbReference>
<keyword evidence="15" id="KW-0249">Electron transport</keyword>
<dbReference type="SUPFAM" id="SSF46626">
    <property type="entry name" value="Cytochrome c"/>
    <property type="match status" value="1"/>
</dbReference>
<feature type="binding site" description="type 1 copper site" evidence="21">
    <location>
        <position position="264"/>
    </location>
    <ligand>
        <name>Cu cation</name>
        <dbReference type="ChEBI" id="CHEBI:23378"/>
        <label>1</label>
    </ligand>
</feature>
<dbReference type="PROSITE" id="PS51007">
    <property type="entry name" value="CYTC"/>
    <property type="match status" value="1"/>
</dbReference>
<dbReference type="InterPro" id="IPR009056">
    <property type="entry name" value="Cyt_c-like_dom"/>
</dbReference>
<keyword evidence="13" id="KW-0574">Periplasm</keyword>
<evidence type="ECO:0000259" key="24">
    <source>
        <dbReference type="PROSITE" id="PS51007"/>
    </source>
</evidence>